<dbReference type="Gene3D" id="3.90.79.10">
    <property type="entry name" value="Nucleoside Triphosphate Pyrophosphohydrolase"/>
    <property type="match status" value="1"/>
</dbReference>
<dbReference type="Proteomes" id="UP001274321">
    <property type="component" value="Unassembled WGS sequence"/>
</dbReference>
<dbReference type="HAMAP" id="MF_00298">
    <property type="entry name" value="Nudix_RppH"/>
    <property type="match status" value="1"/>
</dbReference>
<dbReference type="PANTHER" id="PTHR11839">
    <property type="entry name" value="UDP/ADP-SUGAR PYROPHOSPHATASE"/>
    <property type="match status" value="1"/>
</dbReference>
<dbReference type="CDD" id="cd03671">
    <property type="entry name" value="NUDIX_Ap4A_hydrolase_plant_like"/>
    <property type="match status" value="1"/>
</dbReference>
<accession>A0ABU4RPL8</accession>
<comment type="cofactor">
    <cofactor evidence="1">
        <name>Mg(2+)</name>
        <dbReference type="ChEBI" id="CHEBI:18420"/>
    </cofactor>
</comment>
<dbReference type="EMBL" id="JAXAFJ010000004">
    <property type="protein sequence ID" value="MDX6806128.1"/>
    <property type="molecule type" value="Genomic_DNA"/>
</dbReference>
<dbReference type="PANTHER" id="PTHR11839:SF22">
    <property type="entry name" value="NUDIX HYDROLASE 26, CHLOROPLASTIC"/>
    <property type="match status" value="1"/>
</dbReference>
<comment type="similarity">
    <text evidence="3">Belongs to the Nudix hydrolase family. RppH subfamily.</text>
</comment>
<dbReference type="PROSITE" id="PS51462">
    <property type="entry name" value="NUDIX"/>
    <property type="match status" value="1"/>
</dbReference>
<organism evidence="5 6">
    <name type="scientific">Terrihabitans rhizophilus</name>
    <dbReference type="NCBI Taxonomy" id="3092662"/>
    <lineage>
        <taxon>Bacteria</taxon>
        <taxon>Pseudomonadati</taxon>
        <taxon>Pseudomonadota</taxon>
        <taxon>Alphaproteobacteria</taxon>
        <taxon>Hyphomicrobiales</taxon>
        <taxon>Terrihabitans</taxon>
    </lineage>
</organism>
<dbReference type="InterPro" id="IPR015797">
    <property type="entry name" value="NUDIX_hydrolase-like_dom_sf"/>
</dbReference>
<dbReference type="Pfam" id="PF00293">
    <property type="entry name" value="NUDIX"/>
    <property type="match status" value="1"/>
</dbReference>
<feature type="domain" description="Nudix hydrolase" evidence="4">
    <location>
        <begin position="8"/>
        <end position="160"/>
    </location>
</feature>
<keyword evidence="6" id="KW-1185">Reference proteome</keyword>
<evidence type="ECO:0000313" key="6">
    <source>
        <dbReference type="Proteomes" id="UP001274321"/>
    </source>
</evidence>
<dbReference type="SUPFAM" id="SSF55811">
    <property type="entry name" value="Nudix"/>
    <property type="match status" value="1"/>
</dbReference>
<name>A0ABU4RPL8_9HYPH</name>
<dbReference type="InterPro" id="IPR000086">
    <property type="entry name" value="NUDIX_hydrolase_dom"/>
</dbReference>
<proteinExistence type="inferred from homology"/>
<dbReference type="NCBIfam" id="NF001938">
    <property type="entry name" value="PRK00714.1-5"/>
    <property type="match status" value="1"/>
</dbReference>
<dbReference type="InterPro" id="IPR020084">
    <property type="entry name" value="NUDIX_hydrolase_CS"/>
</dbReference>
<comment type="caution">
    <text evidence="5">The sequence shown here is derived from an EMBL/GenBank/DDBJ whole genome shotgun (WGS) entry which is preliminary data.</text>
</comment>
<dbReference type="RefSeq" id="WP_319844251.1">
    <property type="nucleotide sequence ID" value="NZ_JAXAFJ010000004.1"/>
</dbReference>
<dbReference type="InterPro" id="IPR022927">
    <property type="entry name" value="RppH"/>
</dbReference>
<keyword evidence="2 3" id="KW-0378">Hydrolase</keyword>
<feature type="short sequence motif" description="Nudix box" evidence="3">
    <location>
        <begin position="47"/>
        <end position="68"/>
    </location>
</feature>
<protein>
    <recommendedName>
        <fullName evidence="3">RNA pyrophosphohydrolase</fullName>
        <ecNumber evidence="3">3.6.1.-</ecNumber>
    </recommendedName>
    <alternativeName>
        <fullName evidence="3">(Di)nucleoside polyphosphate hydrolase</fullName>
    </alternativeName>
</protein>
<comment type="cofactor">
    <cofactor evidence="3">
        <name>a divalent metal cation</name>
        <dbReference type="ChEBI" id="CHEBI:60240"/>
    </cofactor>
</comment>
<evidence type="ECO:0000256" key="1">
    <source>
        <dbReference type="ARBA" id="ARBA00001946"/>
    </source>
</evidence>
<evidence type="ECO:0000256" key="3">
    <source>
        <dbReference type="HAMAP-Rule" id="MF_00298"/>
    </source>
</evidence>
<evidence type="ECO:0000313" key="5">
    <source>
        <dbReference type="EMBL" id="MDX6806128.1"/>
    </source>
</evidence>
<gene>
    <name evidence="3" type="primary">rppH</name>
    <name evidence="3" type="synonym">nudH</name>
    <name evidence="5" type="ORF">SCD90_08625</name>
</gene>
<dbReference type="EC" id="3.6.1.-" evidence="3"/>
<evidence type="ECO:0000256" key="2">
    <source>
        <dbReference type="ARBA" id="ARBA00022801"/>
    </source>
</evidence>
<reference evidence="5 6" key="1">
    <citation type="submission" date="2023-11" db="EMBL/GenBank/DDBJ databases">
        <authorList>
            <person name="Bao R."/>
        </authorList>
    </citation>
    <scope>NUCLEOTIDE SEQUENCE [LARGE SCALE GENOMIC DNA]</scope>
    <source>
        <strain evidence="5 6">PJ23</strain>
    </source>
</reference>
<evidence type="ECO:0000259" key="4">
    <source>
        <dbReference type="PROSITE" id="PS51462"/>
    </source>
</evidence>
<dbReference type="GO" id="GO:0016787">
    <property type="term" value="F:hydrolase activity"/>
    <property type="evidence" value="ECO:0007669"/>
    <property type="project" value="UniProtKB-KW"/>
</dbReference>
<dbReference type="PROSITE" id="PS00893">
    <property type="entry name" value="NUDIX_BOX"/>
    <property type="match status" value="1"/>
</dbReference>
<comment type="function">
    <text evidence="3">Accelerates the degradation of transcripts by removing pyrophosphate from the 5'-end of triphosphorylated RNA, leading to a more labile monophosphorylated state that can stimulate subsequent ribonuclease cleavage.</text>
</comment>
<sequence length="168" mass="18913">MTDPDSLPYRPCVGVMLVNREGLVFVGRRSGMAPPIGEDHAWQMPQGGLDKGEEPFEGALRELWEETNIRSVEPIAETAGWVTYDLPPELVGVAWKGRYRGQRQKWFALRFTGDDGEIDIATPAGGKHKPEFSEWRWESVDKLCSLIVPFKRASYEEVVAELAPKIGR</sequence>